<dbReference type="Proteomes" id="UP000185746">
    <property type="component" value="Chromosome"/>
</dbReference>
<dbReference type="PROSITE" id="PS00078">
    <property type="entry name" value="COX2"/>
    <property type="match status" value="1"/>
</dbReference>
<dbReference type="GO" id="GO:0004129">
    <property type="term" value="F:cytochrome-c oxidase activity"/>
    <property type="evidence" value="ECO:0007669"/>
    <property type="project" value="UniProtKB-EC"/>
</dbReference>
<dbReference type="SUPFAM" id="SSF49503">
    <property type="entry name" value="Cupredoxins"/>
    <property type="match status" value="1"/>
</dbReference>
<evidence type="ECO:0000313" key="10">
    <source>
        <dbReference type="Proteomes" id="UP000185746"/>
    </source>
</evidence>
<accession>A0A1D8JF43</accession>
<keyword evidence="2" id="KW-0479">Metal-binding</keyword>
<comment type="catalytic activity">
    <reaction evidence="6">
        <text>4 Fe(II)-[cytochrome c] + O2 + 8 H(+)(in) = 4 Fe(III)-[cytochrome c] + 2 H2O + 4 H(+)(out)</text>
        <dbReference type="Rhea" id="RHEA:11436"/>
        <dbReference type="Rhea" id="RHEA-COMP:10350"/>
        <dbReference type="Rhea" id="RHEA-COMP:14399"/>
        <dbReference type="ChEBI" id="CHEBI:15377"/>
        <dbReference type="ChEBI" id="CHEBI:15378"/>
        <dbReference type="ChEBI" id="CHEBI:15379"/>
        <dbReference type="ChEBI" id="CHEBI:29033"/>
        <dbReference type="ChEBI" id="CHEBI:29034"/>
        <dbReference type="EC" id="7.1.1.9"/>
    </reaction>
</comment>
<sequence>MKIHRYEKIWLTLSFGVILIFMLIIGVQAFAFEHAPPSHKEIIDPQKVDVTAPFDNPGVFQTGENEYEVVMTLQAFGFTPHEVEVPAGAKVTFTLTSKDVIHGFQIAQTNVNAMVVPGHIQKVTQTFSKPGEYLVLCNEYCGIGHEMMAMTITVK</sequence>
<evidence type="ECO:0000256" key="1">
    <source>
        <dbReference type="ARBA" id="ARBA00004196"/>
    </source>
</evidence>
<evidence type="ECO:0000256" key="2">
    <source>
        <dbReference type="ARBA" id="ARBA00022723"/>
    </source>
</evidence>
<feature type="transmembrane region" description="Helical" evidence="7">
    <location>
        <begin position="9"/>
        <end position="32"/>
    </location>
</feature>
<feature type="domain" description="Cytochrome oxidase subunit II copper A binding" evidence="8">
    <location>
        <begin position="55"/>
        <end position="155"/>
    </location>
</feature>
<dbReference type="RefSeq" id="WP_075527462.1">
    <property type="nucleotide sequence ID" value="NZ_CP017560.1"/>
</dbReference>
<dbReference type="InterPro" id="IPR008972">
    <property type="entry name" value="Cupredoxin"/>
</dbReference>
<keyword evidence="7" id="KW-0472">Membrane</keyword>
<evidence type="ECO:0000256" key="6">
    <source>
        <dbReference type="ARBA" id="ARBA00047816"/>
    </source>
</evidence>
<dbReference type="Gene3D" id="2.60.40.420">
    <property type="entry name" value="Cupredoxins - blue copper proteins"/>
    <property type="match status" value="1"/>
</dbReference>
<evidence type="ECO:0000256" key="5">
    <source>
        <dbReference type="ARBA" id="ARBA00031399"/>
    </source>
</evidence>
<dbReference type="EMBL" id="CP017560">
    <property type="protein sequence ID" value="AOV07332.1"/>
    <property type="molecule type" value="Genomic_DNA"/>
</dbReference>
<keyword evidence="7" id="KW-1133">Transmembrane helix</keyword>
<dbReference type="KEGG" id="surl:BI350_07115"/>
<dbReference type="GO" id="GO:0005507">
    <property type="term" value="F:copper ion binding"/>
    <property type="evidence" value="ECO:0007669"/>
    <property type="project" value="InterPro"/>
</dbReference>
<dbReference type="GO" id="GO:0016020">
    <property type="term" value="C:membrane"/>
    <property type="evidence" value="ECO:0007669"/>
    <property type="project" value="InterPro"/>
</dbReference>
<keyword evidence="10" id="KW-1185">Reference proteome</keyword>
<reference evidence="9 10" key="1">
    <citation type="submission" date="2016-09" db="EMBL/GenBank/DDBJ databases">
        <title>Complete genome sequence of the Lysinibacillus sphaericus LMG 22257, a specie of Bacillus with ureolytic activity that can effectively biodeposit calcium carbonate.</title>
        <authorList>
            <person name="Yan W."/>
        </authorList>
    </citation>
    <scope>NUCLEOTIDE SEQUENCE [LARGE SCALE GENOMIC DNA]</scope>
    <source>
        <strain evidence="9 10">LMG 22257</strain>
    </source>
</reference>
<evidence type="ECO:0000313" key="9">
    <source>
        <dbReference type="EMBL" id="AOV07332.1"/>
    </source>
</evidence>
<comment type="function">
    <text evidence="4">Subunits I and II form the functional core of the enzyme complex. Electrons originating in cytochrome c are transferred via heme a and Cu(A) to the binuclear center formed by heme a3 and Cu(B).</text>
</comment>
<dbReference type="Pfam" id="PF00116">
    <property type="entry name" value="COX2"/>
    <property type="match status" value="1"/>
</dbReference>
<keyword evidence="3" id="KW-0186">Copper</keyword>
<evidence type="ECO:0000259" key="8">
    <source>
        <dbReference type="PROSITE" id="PS50857"/>
    </source>
</evidence>
<dbReference type="InterPro" id="IPR051403">
    <property type="entry name" value="NosZ/Cyto_c_oxidase_sub2"/>
</dbReference>
<dbReference type="CDD" id="cd13913">
    <property type="entry name" value="ba3_CcO_II_C"/>
    <property type="match status" value="1"/>
</dbReference>
<name>A0A1D8JF43_9BACL</name>
<dbReference type="InterPro" id="IPR002429">
    <property type="entry name" value="CcO_II-like_C"/>
</dbReference>
<dbReference type="InterPro" id="IPR034214">
    <property type="entry name" value="Ba3_CcO_II_C"/>
</dbReference>
<organism evidence="9 10">
    <name type="scientific">Sporosarcina ureilytica</name>
    <dbReference type="NCBI Taxonomy" id="298596"/>
    <lineage>
        <taxon>Bacteria</taxon>
        <taxon>Bacillati</taxon>
        <taxon>Bacillota</taxon>
        <taxon>Bacilli</taxon>
        <taxon>Bacillales</taxon>
        <taxon>Caryophanaceae</taxon>
        <taxon>Sporosarcina</taxon>
    </lineage>
</organism>
<keyword evidence="7" id="KW-0812">Transmembrane</keyword>
<proteinExistence type="predicted"/>
<dbReference type="PANTHER" id="PTHR42838:SF2">
    <property type="entry name" value="NITROUS-OXIDE REDUCTASE"/>
    <property type="match status" value="1"/>
</dbReference>
<gene>
    <name evidence="9" type="ORF">BI350_07115</name>
</gene>
<dbReference type="AlphaFoldDB" id="A0A1D8JF43"/>
<comment type="subcellular location">
    <subcellularLocation>
        <location evidence="1">Cell envelope</location>
    </subcellularLocation>
</comment>
<dbReference type="InterPro" id="IPR001505">
    <property type="entry name" value="Copper_CuA"/>
</dbReference>
<evidence type="ECO:0000256" key="3">
    <source>
        <dbReference type="ARBA" id="ARBA00023008"/>
    </source>
</evidence>
<dbReference type="PROSITE" id="PS50857">
    <property type="entry name" value="COX2_CUA"/>
    <property type="match status" value="1"/>
</dbReference>
<evidence type="ECO:0000256" key="7">
    <source>
        <dbReference type="SAM" id="Phobius"/>
    </source>
</evidence>
<evidence type="ECO:0000256" key="4">
    <source>
        <dbReference type="ARBA" id="ARBA00024688"/>
    </source>
</evidence>
<dbReference type="PANTHER" id="PTHR42838">
    <property type="entry name" value="CYTOCHROME C OXIDASE SUBUNIT II"/>
    <property type="match status" value="1"/>
</dbReference>
<protein>
    <recommendedName>
        <fullName evidence="5">Cytochrome aa3 subunit 2</fullName>
    </recommendedName>
</protein>
<dbReference type="GO" id="GO:0030313">
    <property type="term" value="C:cell envelope"/>
    <property type="evidence" value="ECO:0007669"/>
    <property type="project" value="UniProtKB-SubCell"/>
</dbReference>